<evidence type="ECO:0000256" key="1">
    <source>
        <dbReference type="SAM" id="MobiDB-lite"/>
    </source>
</evidence>
<organism evidence="2 3">
    <name type="scientific">Apiospora marii</name>
    <dbReference type="NCBI Taxonomy" id="335849"/>
    <lineage>
        <taxon>Eukaryota</taxon>
        <taxon>Fungi</taxon>
        <taxon>Dikarya</taxon>
        <taxon>Ascomycota</taxon>
        <taxon>Pezizomycotina</taxon>
        <taxon>Sordariomycetes</taxon>
        <taxon>Xylariomycetidae</taxon>
        <taxon>Amphisphaeriales</taxon>
        <taxon>Apiosporaceae</taxon>
        <taxon>Apiospora</taxon>
    </lineage>
</organism>
<comment type="caution">
    <text evidence="2">The sequence shown here is derived from an EMBL/GenBank/DDBJ whole genome shotgun (WGS) entry which is preliminary data.</text>
</comment>
<feature type="region of interest" description="Disordered" evidence="1">
    <location>
        <begin position="141"/>
        <end position="172"/>
    </location>
</feature>
<accession>A0ABR1SVF6</accession>
<dbReference type="EMBL" id="JAQQWI010000002">
    <property type="protein sequence ID" value="KAK8037670.1"/>
    <property type="molecule type" value="Genomic_DNA"/>
</dbReference>
<protein>
    <submittedName>
        <fullName evidence="2">Uncharacterized protein</fullName>
    </submittedName>
</protein>
<feature type="region of interest" description="Disordered" evidence="1">
    <location>
        <begin position="183"/>
        <end position="202"/>
    </location>
</feature>
<reference evidence="2 3" key="1">
    <citation type="submission" date="2023-01" db="EMBL/GenBank/DDBJ databases">
        <title>Analysis of 21 Apiospora genomes using comparative genomics revels a genus with tremendous synthesis potential of carbohydrate active enzymes and secondary metabolites.</title>
        <authorList>
            <person name="Sorensen T."/>
        </authorList>
    </citation>
    <scope>NUCLEOTIDE SEQUENCE [LARGE SCALE GENOMIC DNA]</scope>
    <source>
        <strain evidence="2 3">CBS 20057</strain>
    </source>
</reference>
<dbReference type="Proteomes" id="UP001396898">
    <property type="component" value="Unassembled WGS sequence"/>
</dbReference>
<proteinExistence type="predicted"/>
<evidence type="ECO:0000313" key="2">
    <source>
        <dbReference type="EMBL" id="KAK8037670.1"/>
    </source>
</evidence>
<gene>
    <name evidence="2" type="ORF">PG991_001016</name>
</gene>
<feature type="region of interest" description="Disordered" evidence="1">
    <location>
        <begin position="1"/>
        <end position="55"/>
    </location>
</feature>
<feature type="compositionally biased region" description="Low complexity" evidence="1">
    <location>
        <begin position="10"/>
        <end position="28"/>
    </location>
</feature>
<sequence>MTGRATSNTGSRRSSIASSTTGSGFSAISGGGSSDAFSMDRTNDGHPHTLAPGFANSYGNQTPNFTCGTPYGISWQVIPYPSSCGGFHQCGCGQYRSAGPSGNTSTFAESTPNYIAQGYQARGPSSNYLLSPLAVARRFPDSVTSGTQQRSGTLSGGETISVNRPQPGQSEFTQTGWININYNSSGGNTTNRRSGEGGGGSHSEAIRYMRIAQDEHDQLYRTLQREWQGRQS</sequence>
<evidence type="ECO:0000313" key="3">
    <source>
        <dbReference type="Proteomes" id="UP001396898"/>
    </source>
</evidence>
<name>A0ABR1SVF6_9PEZI</name>
<keyword evidence="3" id="KW-1185">Reference proteome</keyword>
<feature type="compositionally biased region" description="Polar residues" evidence="1">
    <location>
        <begin position="142"/>
        <end position="172"/>
    </location>
</feature>